<feature type="compositionally biased region" description="Polar residues" evidence="1">
    <location>
        <begin position="615"/>
        <end position="627"/>
    </location>
</feature>
<feature type="compositionally biased region" description="Basic and acidic residues" evidence="1">
    <location>
        <begin position="241"/>
        <end position="255"/>
    </location>
</feature>
<feature type="compositionally biased region" description="Polar residues" evidence="1">
    <location>
        <begin position="685"/>
        <end position="702"/>
    </location>
</feature>
<comment type="caution">
    <text evidence="2">The sequence shown here is derived from an EMBL/GenBank/DDBJ whole genome shotgun (WGS) entry which is preliminary data.</text>
</comment>
<feature type="compositionally biased region" description="Low complexity" evidence="1">
    <location>
        <begin position="772"/>
        <end position="791"/>
    </location>
</feature>
<feature type="region of interest" description="Disordered" evidence="1">
    <location>
        <begin position="823"/>
        <end position="843"/>
    </location>
</feature>
<feature type="region of interest" description="Disordered" evidence="1">
    <location>
        <begin position="935"/>
        <end position="970"/>
    </location>
</feature>
<dbReference type="EMBL" id="JADWDJ010000018">
    <property type="protein sequence ID" value="KAG5266618.1"/>
    <property type="molecule type" value="Genomic_DNA"/>
</dbReference>
<dbReference type="PANTHER" id="PTHR10663:SF334">
    <property type="entry name" value="PH AND SEC7 DOMAIN-CONTAINING PROTEIN 1"/>
    <property type="match status" value="1"/>
</dbReference>
<feature type="compositionally biased region" description="Basic and acidic residues" evidence="1">
    <location>
        <begin position="423"/>
        <end position="432"/>
    </location>
</feature>
<proteinExistence type="predicted"/>
<feature type="compositionally biased region" description="Gly residues" evidence="1">
    <location>
        <begin position="670"/>
        <end position="683"/>
    </location>
</feature>
<feature type="compositionally biased region" description="Polar residues" evidence="1">
    <location>
        <begin position="947"/>
        <end position="962"/>
    </location>
</feature>
<feature type="region of interest" description="Disordered" evidence="1">
    <location>
        <begin position="364"/>
        <end position="806"/>
    </location>
</feature>
<evidence type="ECO:0000256" key="1">
    <source>
        <dbReference type="SAM" id="MobiDB-lite"/>
    </source>
</evidence>
<feature type="compositionally biased region" description="Polar residues" evidence="1">
    <location>
        <begin position="720"/>
        <end position="740"/>
    </location>
</feature>
<organism evidence="2 3">
    <name type="scientific">Alosa alosa</name>
    <name type="common">allis shad</name>
    <dbReference type="NCBI Taxonomy" id="278164"/>
    <lineage>
        <taxon>Eukaryota</taxon>
        <taxon>Metazoa</taxon>
        <taxon>Chordata</taxon>
        <taxon>Craniata</taxon>
        <taxon>Vertebrata</taxon>
        <taxon>Euteleostomi</taxon>
        <taxon>Actinopterygii</taxon>
        <taxon>Neopterygii</taxon>
        <taxon>Teleostei</taxon>
        <taxon>Clupei</taxon>
        <taxon>Clupeiformes</taxon>
        <taxon>Clupeoidei</taxon>
        <taxon>Clupeidae</taxon>
        <taxon>Alosa</taxon>
    </lineage>
</organism>
<feature type="compositionally biased region" description="Acidic residues" evidence="1">
    <location>
        <begin position="874"/>
        <end position="883"/>
    </location>
</feature>
<evidence type="ECO:0000313" key="3">
    <source>
        <dbReference type="Proteomes" id="UP000823561"/>
    </source>
</evidence>
<feature type="compositionally biased region" description="Basic residues" evidence="1">
    <location>
        <begin position="792"/>
        <end position="801"/>
    </location>
</feature>
<dbReference type="AlphaFoldDB" id="A0AAV6FV78"/>
<accession>A0AAV6FV78</accession>
<sequence>MSQSGKVYHVYVEVRDGEGLDPLMLQGPDMLPQSQRTSPHHSHSHSPAVSPGTLHKGGGSNQSLSSSRHSVNFHLGPIGYEQGRGGGPHRQSLPCDGLGHLLSGQNGILMRAHSAESEPFCCRENHVSGSYIEKGSVQTSADGSHSSLCQSEPENPFNRALEEEEERLAGLTRKRLSDPVQFSSWESLGGSGSKLTSAQRHSLNLRRATLDSIAREATYRALEEFGSPQIRRRLEVHNHHPYPHRQDQLPHDQSRSRSWGGSPVLPVRGSCTLPTNTHLVDLDRNHSAYGLPRSPATEHLSSHVRQNHYTMFPPSGRPHAYGAPNHQRQWHGEDSPKLPYKHGPALPSCKPTAIQHEIPAMTVTKAPDHHHQKSNHQPADSPRSSHRVNFNLDASKSSKAGTDEGANHLSGQRSVSPSTSPDLARKLAEEASKLSTIFMERRSPSPAPSSGEDTNRSDSPRSGSLSRESQVYPGLQGLGSPAQSHSDVSLPCGQQGDHHWAAEREPVRSASQSGHSSPLPPYRSGATPSPARLAQHRLDMTPSPIRDPRLEMGESAGKASPTPHRHQPPQYTGDGWSPGTSDRRQQQPPATRFNPQPQDSSPETQRRGYYAGQHASETPVSWTSQLQRWREERQMRELERSGQPPAAGTPPLASSREEEKRRRDIPATERGGGGGGGGGGGTPGLSKSSSGVTGSLGDSSSQPERDCLSTESSSQGSDSGNNTAGAQSEGSSDLGSSVRSQKIARAKWEFLFGAPTQDEHGTKDPSGASTAPSSGRSGKPTTTSSPSSLPRKPQRSRKALGLKRDELQRLSYHEVQHVEVELVAETPTSSRHASPGTSPRMGIIRRTIKYSETDLDAVPMRCYRETDLDEVMQAEHEEDEEGAVEGAGGDGGDGDDDLAFGSERSGSGLATWGAAGGGRGPGWSDWWRTRREWSAGPPSGCWGTGRGSPSDSHADNQSNLKSPVTVGNPRRISAEGLDTFSRHFESIMESHRAKGTSYSSLDSDDMTPSVPPVFTFDLPTLTPEIQSQICVSARQIAELGFAPLARAEALSLSDRTGGSDPTLAPFKEEAGSGSEDDTTTSAMNTPMSDDNLDSALRSV</sequence>
<gene>
    <name evidence="2" type="ORF">AALO_G00234250</name>
</gene>
<feature type="region of interest" description="Disordered" evidence="1">
    <location>
        <begin position="874"/>
        <end position="893"/>
    </location>
</feature>
<feature type="compositionally biased region" description="Basic and acidic residues" evidence="1">
    <location>
        <begin position="496"/>
        <end position="507"/>
    </location>
</feature>
<feature type="region of interest" description="Disordered" evidence="1">
    <location>
        <begin position="315"/>
        <end position="338"/>
    </location>
</feature>
<feature type="compositionally biased region" description="Basic and acidic residues" evidence="1">
    <location>
        <begin position="628"/>
        <end position="640"/>
    </location>
</feature>
<dbReference type="Proteomes" id="UP000823561">
    <property type="component" value="Chromosome 18"/>
</dbReference>
<name>A0AAV6FV78_9TELE</name>
<feature type="compositionally biased region" description="Polar residues" evidence="1">
    <location>
        <begin position="586"/>
        <end position="603"/>
    </location>
</feature>
<feature type="region of interest" description="Disordered" evidence="1">
    <location>
        <begin position="1052"/>
        <end position="1099"/>
    </location>
</feature>
<feature type="compositionally biased region" description="Polar residues" evidence="1">
    <location>
        <begin position="1079"/>
        <end position="1088"/>
    </location>
</feature>
<feature type="compositionally biased region" description="Polar residues" evidence="1">
    <location>
        <begin position="826"/>
        <end position="837"/>
    </location>
</feature>
<reference evidence="2" key="1">
    <citation type="submission" date="2020-10" db="EMBL/GenBank/DDBJ databases">
        <title>Chromosome-scale genome assembly of the Allis shad, Alosa alosa.</title>
        <authorList>
            <person name="Margot Z."/>
            <person name="Christophe K."/>
            <person name="Cabau C."/>
            <person name="Louis A."/>
            <person name="Berthelot C."/>
            <person name="Parey E."/>
            <person name="Roest Crollius H."/>
            <person name="Montfort J."/>
            <person name="Robinson-Rechavi M."/>
            <person name="Bucao C."/>
            <person name="Bouchez O."/>
            <person name="Gislard M."/>
            <person name="Lluch J."/>
            <person name="Milhes M."/>
            <person name="Lampietro C."/>
            <person name="Lopez Roques C."/>
            <person name="Donnadieu C."/>
            <person name="Braasch I."/>
            <person name="Desvignes T."/>
            <person name="Postlethwait J."/>
            <person name="Bobe J."/>
            <person name="Guiguen Y."/>
        </authorList>
    </citation>
    <scope>NUCLEOTIDE SEQUENCE</scope>
    <source>
        <strain evidence="2">M-15738</strain>
        <tissue evidence="2">Blood</tissue>
    </source>
</reference>
<evidence type="ECO:0000313" key="2">
    <source>
        <dbReference type="EMBL" id="KAG5266618.1"/>
    </source>
</evidence>
<protein>
    <submittedName>
        <fullName evidence="2">Uncharacterized protein</fullName>
    </submittedName>
</protein>
<feature type="compositionally biased region" description="Polar residues" evidence="1">
    <location>
        <begin position="409"/>
        <end position="421"/>
    </location>
</feature>
<feature type="region of interest" description="Disordered" evidence="1">
    <location>
        <begin position="22"/>
        <end position="90"/>
    </location>
</feature>
<keyword evidence="3" id="KW-1185">Reference proteome</keyword>
<feature type="compositionally biased region" description="Polar residues" evidence="1">
    <location>
        <begin position="460"/>
        <end position="469"/>
    </location>
</feature>
<feature type="compositionally biased region" description="Polar residues" evidence="1">
    <location>
        <begin position="61"/>
        <end position="70"/>
    </location>
</feature>
<dbReference type="PANTHER" id="PTHR10663">
    <property type="entry name" value="GUANYL-NUCLEOTIDE EXCHANGE FACTOR"/>
    <property type="match status" value="1"/>
</dbReference>
<feature type="compositionally biased region" description="Low complexity" evidence="1">
    <location>
        <begin position="709"/>
        <end position="719"/>
    </location>
</feature>
<feature type="region of interest" description="Disordered" evidence="1">
    <location>
        <begin position="241"/>
        <end position="263"/>
    </location>
</feature>
<feature type="compositionally biased region" description="Basic and acidic residues" evidence="1">
    <location>
        <begin position="655"/>
        <end position="667"/>
    </location>
</feature>